<evidence type="ECO:0000313" key="12">
    <source>
        <dbReference type="EMBL" id="KFC78930.1"/>
    </source>
</evidence>
<evidence type="ECO:0000256" key="6">
    <source>
        <dbReference type="ARBA" id="ARBA00022729"/>
    </source>
</evidence>
<keyword evidence="7 9" id="KW-0472">Membrane</keyword>
<evidence type="ECO:0000256" key="7">
    <source>
        <dbReference type="ARBA" id="ARBA00023136"/>
    </source>
</evidence>
<evidence type="ECO:0000256" key="8">
    <source>
        <dbReference type="ARBA" id="ARBA00023237"/>
    </source>
</evidence>
<accession>A0A085G5D5</accession>
<reference evidence="12 13" key="1">
    <citation type="submission" date="2014-05" db="EMBL/GenBank/DDBJ databases">
        <title>ATOL: Assembling a taxonomically balanced genome-scale reconstruction of the evolutionary history of the Enterobacteriaceae.</title>
        <authorList>
            <person name="Plunkett G.III."/>
            <person name="Neeno-Eckwall E.C."/>
            <person name="Glasner J.D."/>
            <person name="Perna N.T."/>
        </authorList>
    </citation>
    <scope>NUCLEOTIDE SEQUENCE [LARGE SCALE GENOMIC DNA]</scope>
    <source>
        <strain evidence="12 13">ATCC 33852</strain>
    </source>
</reference>
<dbReference type="RefSeq" id="WP_051899562.1">
    <property type="nucleotide sequence ID" value="NZ_JMPJ01000066.1"/>
</dbReference>
<keyword evidence="6" id="KW-0732">Signal</keyword>
<name>A0A085G5D5_EWIA3</name>
<dbReference type="Gene3D" id="2.60.40.2070">
    <property type="match status" value="1"/>
</dbReference>
<dbReference type="EMBL" id="JMPJ01000066">
    <property type="protein sequence ID" value="KFC78930.1"/>
    <property type="molecule type" value="Genomic_DNA"/>
</dbReference>
<dbReference type="OrthoDB" id="6465993at2"/>
<dbReference type="GeneID" id="78381973"/>
<dbReference type="SUPFAM" id="SSF141729">
    <property type="entry name" value="FimD N-terminal domain-like"/>
    <property type="match status" value="1"/>
</dbReference>
<evidence type="ECO:0000256" key="5">
    <source>
        <dbReference type="ARBA" id="ARBA00022692"/>
    </source>
</evidence>
<feature type="domain" description="PapC N-terminal" evidence="11">
    <location>
        <begin position="69"/>
        <end position="236"/>
    </location>
</feature>
<dbReference type="InterPro" id="IPR000015">
    <property type="entry name" value="Fimb_usher"/>
</dbReference>
<dbReference type="Pfam" id="PF13953">
    <property type="entry name" value="PapC_C"/>
    <property type="match status" value="1"/>
</dbReference>
<evidence type="ECO:0000256" key="4">
    <source>
        <dbReference type="ARBA" id="ARBA00022452"/>
    </source>
</evidence>
<protein>
    <submittedName>
        <fullName evidence="12">Beta-fimbriae usher protein</fullName>
    </submittedName>
</protein>
<dbReference type="InterPro" id="IPR025885">
    <property type="entry name" value="PapC_N"/>
</dbReference>
<dbReference type="Gene3D" id="2.60.40.3110">
    <property type="match status" value="1"/>
</dbReference>
<comment type="caution">
    <text evidence="12">The sequence shown here is derived from an EMBL/GenBank/DDBJ whole genome shotgun (WGS) entry which is preliminary data.</text>
</comment>
<evidence type="ECO:0000256" key="3">
    <source>
        <dbReference type="ARBA" id="ARBA00022448"/>
    </source>
</evidence>
<evidence type="ECO:0000313" key="13">
    <source>
        <dbReference type="Proteomes" id="UP000028640"/>
    </source>
</evidence>
<dbReference type="Pfam" id="PF13954">
    <property type="entry name" value="PapC_N"/>
    <property type="match status" value="1"/>
</dbReference>
<dbReference type="PANTHER" id="PTHR30451:SF8">
    <property type="entry name" value="FIMBRIAL USHER PROTEIN"/>
    <property type="match status" value="1"/>
</dbReference>
<dbReference type="InterPro" id="IPR018030">
    <property type="entry name" value="Fimbrial_membr_usher_CS"/>
</dbReference>
<dbReference type="Pfam" id="PF00577">
    <property type="entry name" value="Usher"/>
    <property type="match status" value="1"/>
</dbReference>
<dbReference type="GO" id="GO:0015473">
    <property type="term" value="F:fimbrial usher porin activity"/>
    <property type="evidence" value="ECO:0007669"/>
    <property type="project" value="InterPro"/>
</dbReference>
<gene>
    <name evidence="12" type="ORF">GEAM_3493</name>
</gene>
<dbReference type="GO" id="GO:0009279">
    <property type="term" value="C:cell outer membrane"/>
    <property type="evidence" value="ECO:0007669"/>
    <property type="project" value="UniProtKB-SubCell"/>
</dbReference>
<dbReference type="InterPro" id="IPR025949">
    <property type="entry name" value="PapC-like_C"/>
</dbReference>
<proteinExistence type="inferred from homology"/>
<dbReference type="NCBIfam" id="NF011832">
    <property type="entry name" value="PRK15304.1"/>
    <property type="match status" value="1"/>
</dbReference>
<organism evidence="12 13">
    <name type="scientific">Ewingella americana (strain ATCC 33852 / DSM 4580 / CCUG 14506 / JCM 5911 / LMG 7869 / NCTC 12157 / CDC 1468-78)</name>
    <dbReference type="NCBI Taxonomy" id="910964"/>
    <lineage>
        <taxon>Bacteria</taxon>
        <taxon>Pseudomonadati</taxon>
        <taxon>Pseudomonadota</taxon>
        <taxon>Gammaproteobacteria</taxon>
        <taxon>Enterobacterales</taxon>
        <taxon>Yersiniaceae</taxon>
        <taxon>Ewingella</taxon>
    </lineage>
</organism>
<dbReference type="InterPro" id="IPR042186">
    <property type="entry name" value="FimD_plug_dom"/>
</dbReference>
<evidence type="ECO:0000256" key="9">
    <source>
        <dbReference type="RuleBase" id="RU003884"/>
    </source>
</evidence>
<keyword evidence="9" id="KW-1029">Fimbrium biogenesis</keyword>
<feature type="domain" description="PapC-like C-terminal" evidence="10">
    <location>
        <begin position="803"/>
        <end position="866"/>
    </location>
</feature>
<comment type="similarity">
    <text evidence="2 9">Belongs to the fimbrial export usher family.</text>
</comment>
<dbReference type="Gene3D" id="3.10.20.410">
    <property type="match status" value="1"/>
</dbReference>
<dbReference type="STRING" id="910964.GEAM_3493"/>
<dbReference type="eggNOG" id="COG3188">
    <property type="taxonomic scope" value="Bacteria"/>
</dbReference>
<sequence>MLSVMGANVGNAQAAEPVAAITPTPAPIETAAITPTPAPVETAAITPTPAPMETAAITPTVAGTEIALNFDVETLRSRGVDPSVAKYFSRRARFSPGTKMVGFSLNGDPKGTIPVTFDSQGQPCVDRTFLQAAGLKIPPKMVHAPFPLEIAEPEQKAQAARPAEVNIVLPEVAPEQENVTQVCYDYATAFPGTIFSLFPTEDRIELVTPPGALQPSSRQTGHYNTGGTAALLNYSLFTSNNSFNGGSSSYKQGMFEAGFNVHDWLLRSKQMVSESDGTYNRDALYTYAQHTFTGIKKIAQVGQINVSSTLFSGSAINGAQLVPETALDDNGGSGVTVTGIAQTPQARVDIKQSGALIYSTLVPAGPFTLDNVPVISANTDLDVTVTETSGSSSHFIVSAASMSGSTLGRPQGLSMAVGKVRDVDADFEDPWLATISNGWQATKYLNLSGGLLGANQYQAVAGGINVTPINDLMLSAKVLSAADKRNNNKGEQLTLSANYAAPYKLSFGVSGTQNSQGYRDLQDTFTNDDTTSHTKRDLSLSTGWSNDVAGSFSLGYSRTVSFGEIGTSKRVTASWNKTFKYASVGVNWQHEIDSSNNTNNYRNENDDRGDTFYVNVSIPFGKQSVNTYARNDGRDTSYGVQTAGNITRDLGYTVSAENANPGSQNNVNGGINANLHYTRLSMNAGGNSDNSRNTSATLDGAIVAHSGGVTFSPYAVQDTFGIASLGERVAGVEISTPQGTVWTDKWGQAVVPSLTPYKNSNVMVNTETLPKNVDVNNGMKSLTAGHGSVSKVQFGVLTVRRAMLKLTMPDGKPIQKGTVIFDSENQYVTTAVENGVVFVTDAANAGDLYAQSDDAGHKCKLKFSLAEEPDLDQFYENVGATCQVK</sequence>
<evidence type="ECO:0000256" key="1">
    <source>
        <dbReference type="ARBA" id="ARBA00004571"/>
    </source>
</evidence>
<evidence type="ECO:0000256" key="2">
    <source>
        <dbReference type="ARBA" id="ARBA00008064"/>
    </source>
</evidence>
<comment type="subcellular location">
    <subcellularLocation>
        <location evidence="1 9">Cell outer membrane</location>
        <topology evidence="1 9">Multi-pass membrane protein</topology>
    </subcellularLocation>
</comment>
<evidence type="ECO:0000259" key="10">
    <source>
        <dbReference type="Pfam" id="PF13953"/>
    </source>
</evidence>
<keyword evidence="4" id="KW-1134">Transmembrane beta strand</keyword>
<dbReference type="AlphaFoldDB" id="A0A085G5D5"/>
<dbReference type="PANTHER" id="PTHR30451">
    <property type="entry name" value="OUTER MEMBRANE USHER PROTEIN"/>
    <property type="match status" value="1"/>
</dbReference>
<dbReference type="GO" id="GO:0009297">
    <property type="term" value="P:pilus assembly"/>
    <property type="evidence" value="ECO:0007669"/>
    <property type="project" value="InterPro"/>
</dbReference>
<keyword evidence="13" id="KW-1185">Reference proteome</keyword>
<keyword evidence="8 9" id="KW-0998">Cell outer membrane</keyword>
<evidence type="ECO:0000259" key="11">
    <source>
        <dbReference type="Pfam" id="PF13954"/>
    </source>
</evidence>
<dbReference type="PROSITE" id="PS01151">
    <property type="entry name" value="FIMBRIAL_USHER"/>
    <property type="match status" value="1"/>
</dbReference>
<dbReference type="InterPro" id="IPR037224">
    <property type="entry name" value="PapC_N_sf"/>
</dbReference>
<keyword evidence="5 9" id="KW-0812">Transmembrane</keyword>
<dbReference type="Proteomes" id="UP000028640">
    <property type="component" value="Unassembled WGS sequence"/>
</dbReference>
<dbReference type="Gene3D" id="2.60.40.2610">
    <property type="entry name" value="Outer membrane usher protein FimD, plug domain"/>
    <property type="match status" value="1"/>
</dbReference>
<dbReference type="InterPro" id="IPR043142">
    <property type="entry name" value="PapC-like_C_sf"/>
</dbReference>
<keyword evidence="3 9" id="KW-0813">Transport</keyword>